<dbReference type="InterPro" id="IPR008707">
    <property type="entry name" value="B-propeller_PilY1"/>
</dbReference>
<dbReference type="GO" id="GO:0046872">
    <property type="term" value="F:metal ion binding"/>
    <property type="evidence" value="ECO:0007669"/>
    <property type="project" value="UniProtKB-KW"/>
</dbReference>
<keyword evidence="2" id="KW-0106">Calcium</keyword>
<organism evidence="4 5">
    <name type="scientific">Derxia gummosa DSM 723</name>
    <dbReference type="NCBI Taxonomy" id="1121388"/>
    <lineage>
        <taxon>Bacteria</taxon>
        <taxon>Pseudomonadati</taxon>
        <taxon>Pseudomonadota</taxon>
        <taxon>Betaproteobacteria</taxon>
        <taxon>Burkholderiales</taxon>
        <taxon>Alcaligenaceae</taxon>
        <taxon>Derxia</taxon>
    </lineage>
</organism>
<reference evidence="5" key="1">
    <citation type="submission" date="2025-08" db="UniProtKB">
        <authorList>
            <consortium name="RefSeq"/>
        </authorList>
    </citation>
    <scope>IDENTIFICATION</scope>
</reference>
<keyword evidence="4" id="KW-1185">Reference proteome</keyword>
<accession>A0A8B6XCE0</accession>
<name>A0A8B6XCE0_9BURK</name>
<protein>
    <submittedName>
        <fullName evidence="5">Pilus assembly protein</fullName>
    </submittedName>
</protein>
<evidence type="ECO:0000259" key="3">
    <source>
        <dbReference type="Pfam" id="PF05567"/>
    </source>
</evidence>
<dbReference type="Proteomes" id="UP000675920">
    <property type="component" value="Unplaced"/>
</dbReference>
<dbReference type="Pfam" id="PF05567">
    <property type="entry name" value="T4P_PilY1"/>
    <property type="match status" value="1"/>
</dbReference>
<sequence length="1230" mass="132507">MNIRFFRQIAFVLVIWAAHEVASATSSISQLPLLNSRLPPPNIMLIMDDSESMMQESMPDGLIEDSWPMFPQTYATSTRDTIFASITPLVPMRAYYSGRTLVGYFHQSLSFDDELYVAQRRCAQINTIYYNPEVNYRPWLNSDGTEMAAASPTAAYWDPMHPELTRGTVNLADQQSLRAFWFDSAAGSSAIPVVRSFYMGTYYTLNYTIDSSTGARIYADKNLPSSYVRHVIKPANDDGSIQTFAKAAARTDCGGSTCTYAEEMQNFANWFQYYRTRLLVARGAVGAAFASQSENQFRLGYTQTSHSSTTSIDGVATPRVTMPVRPFGGGDRTAVMRRLYAGDLGTDGSTPLLTTLHAVGSYFSRDASTDIGSPWRATPGTASNDAPLSCRRSYAVLITDGYWNDSVSLGDVDNENGPVIGRSSGTSETHYEPIAPYAGPSSQSTLADVAMYYWNRDLQPTMENAVQPTTGDSAFWQHLSLFTVGMGVNGSRDPSSDLAALTWNDPWSWDSTRGANLWKIDDLWHAAVNARGGYYSATNPSALKGQMESVLAEINDANGSTAGSISESRVYSDSSGIFYSNYDPTYWSGDLEYYRLRNATSSTNGSMYWAASEQLPIPDRRSIYTKNSTNNTVELFWDNLGDDQKAALGNDSGVIDYLRGVTEFEVGKRPVTVTPTSSSYSSYRFRTRRTEYHHTSGIAYTNVLGDILDSSVALVGNGDDYAYDLLPSGVPGQSTYLSTLSGSFASRRKMIYIGSNDGMLHGFDASAQATDSHGNKVGGVEKFAYMPKSVLGNIYAYTQPGYSHRMFVDGSLEIGDAYLTIGGTGAWRTILLGATGAGGKTIFALDVSDPSQLGASSVLWEKSASDSGYEALGYTIAASRIGVVNTDQGHKWVALVPNGYESASLGADASLSARAQLLVLNLDDGSILKRIDTNSGDGSHPNGLGSIEVRVDDNRRIIAAYAGDKLGNLWKFDLSSLDPEQWGVSGDRPIFTGAVVSGSTSTPQPITARPALWRLDDGRVAVVFGTGKLFEIGDGSTTQASTQTIYAIVDQARSSSLLRSNLVPISSASVTNAAGSLVGVTITSEKVDLSTASGWYLDIANLPGERVIAQPTAIAGIAYVTSFAPSSTTCEFGGSSILYAINIATGGATDISQFTVTDGLQGVSNCSDGSCLSGLKILGTTSGLSYLFRQTTDNTRGLTAIGASTGMQQINQTLGGSVLWRRGNWREITQ</sequence>
<dbReference type="AlphaFoldDB" id="A0A8B6XCE0"/>
<evidence type="ECO:0000313" key="5">
    <source>
        <dbReference type="RefSeq" id="WP_169732505.1"/>
    </source>
</evidence>
<dbReference type="RefSeq" id="WP_169732505.1">
    <property type="nucleotide sequence ID" value="NZ_AXWS01000008.1"/>
</dbReference>
<evidence type="ECO:0000256" key="2">
    <source>
        <dbReference type="ARBA" id="ARBA00022837"/>
    </source>
</evidence>
<evidence type="ECO:0000313" key="4">
    <source>
        <dbReference type="Proteomes" id="UP000675920"/>
    </source>
</evidence>
<keyword evidence="1" id="KW-0479">Metal-binding</keyword>
<proteinExistence type="predicted"/>
<feature type="domain" description="PilY1 beta-propeller" evidence="3">
    <location>
        <begin position="704"/>
        <end position="1053"/>
    </location>
</feature>
<evidence type="ECO:0000256" key="1">
    <source>
        <dbReference type="ARBA" id="ARBA00022723"/>
    </source>
</evidence>